<dbReference type="Gene3D" id="1.10.3210.10">
    <property type="entry name" value="Hypothetical protein af1432"/>
    <property type="match status" value="1"/>
</dbReference>
<evidence type="ECO:0000256" key="1">
    <source>
        <dbReference type="ARBA" id="ARBA00022801"/>
    </source>
</evidence>
<dbReference type="InterPro" id="IPR050798">
    <property type="entry name" value="YhaM_exoribonuc/phosphodiest"/>
</dbReference>
<dbReference type="AlphaFoldDB" id="A0A9D1HAZ3"/>
<dbReference type="EMBL" id="DVLX01000004">
    <property type="protein sequence ID" value="HIT98656.1"/>
    <property type="molecule type" value="Genomic_DNA"/>
</dbReference>
<reference evidence="3" key="1">
    <citation type="submission" date="2020-10" db="EMBL/GenBank/DDBJ databases">
        <authorList>
            <person name="Gilroy R."/>
        </authorList>
    </citation>
    <scope>NUCLEOTIDE SEQUENCE</scope>
    <source>
        <strain evidence="3">CHK176-22527</strain>
    </source>
</reference>
<dbReference type="GO" id="GO:0031125">
    <property type="term" value="P:rRNA 3'-end processing"/>
    <property type="evidence" value="ECO:0007669"/>
    <property type="project" value="TreeGrafter"/>
</dbReference>
<organism evidence="3 4">
    <name type="scientific">Candidatus Allocopromorpha excrementavium</name>
    <dbReference type="NCBI Taxonomy" id="2840741"/>
    <lineage>
        <taxon>Bacteria</taxon>
        <taxon>Bacillati</taxon>
        <taxon>Bacillota</taxon>
        <taxon>Clostridia</taxon>
        <taxon>Eubacteriales</taxon>
        <taxon>Eubacteriaceae</taxon>
        <taxon>Eubacteriaceae incertae sedis</taxon>
        <taxon>Candidatus Allocopromorpha</taxon>
    </lineage>
</organism>
<dbReference type="SUPFAM" id="SSF109604">
    <property type="entry name" value="HD-domain/PDEase-like"/>
    <property type="match status" value="1"/>
</dbReference>
<evidence type="ECO:0000313" key="4">
    <source>
        <dbReference type="Proteomes" id="UP000824159"/>
    </source>
</evidence>
<dbReference type="InterPro" id="IPR012340">
    <property type="entry name" value="NA-bd_OB-fold"/>
</dbReference>
<accession>A0A9D1HAZ3</accession>
<comment type="caution">
    <text evidence="3">The sequence shown here is derived from an EMBL/GenBank/DDBJ whole genome shotgun (WGS) entry which is preliminary data.</text>
</comment>
<dbReference type="SUPFAM" id="SSF50249">
    <property type="entry name" value="Nucleic acid-binding proteins"/>
    <property type="match status" value="1"/>
</dbReference>
<feature type="domain" description="HD" evidence="2">
    <location>
        <begin position="165"/>
        <end position="285"/>
    </location>
</feature>
<name>A0A9D1HAZ3_9FIRM</name>
<reference evidence="3" key="2">
    <citation type="journal article" date="2021" name="PeerJ">
        <title>Extensive microbial diversity within the chicken gut microbiome revealed by metagenomics and culture.</title>
        <authorList>
            <person name="Gilroy R."/>
            <person name="Ravi A."/>
            <person name="Getino M."/>
            <person name="Pursley I."/>
            <person name="Horton D.L."/>
            <person name="Alikhan N.F."/>
            <person name="Baker D."/>
            <person name="Gharbi K."/>
            <person name="Hall N."/>
            <person name="Watson M."/>
            <person name="Adriaenssens E.M."/>
            <person name="Foster-Nyarko E."/>
            <person name="Jarju S."/>
            <person name="Secka A."/>
            <person name="Antonio M."/>
            <person name="Oren A."/>
            <person name="Chaudhuri R.R."/>
            <person name="La Ragione R."/>
            <person name="Hildebrand F."/>
            <person name="Pallen M.J."/>
        </authorList>
    </citation>
    <scope>NUCLEOTIDE SEQUENCE</scope>
    <source>
        <strain evidence="3">CHK176-22527</strain>
    </source>
</reference>
<evidence type="ECO:0000259" key="2">
    <source>
        <dbReference type="Pfam" id="PF01966"/>
    </source>
</evidence>
<dbReference type="GO" id="GO:0016787">
    <property type="term" value="F:hydrolase activity"/>
    <property type="evidence" value="ECO:0007669"/>
    <property type="project" value="UniProtKB-KW"/>
</dbReference>
<dbReference type="PANTHER" id="PTHR37294">
    <property type="entry name" value="3'-5' EXORIBONUCLEASE YHAM"/>
    <property type="match status" value="1"/>
</dbReference>
<proteinExistence type="predicted"/>
<dbReference type="Proteomes" id="UP000824159">
    <property type="component" value="Unassembled WGS sequence"/>
</dbReference>
<dbReference type="PANTHER" id="PTHR37294:SF1">
    <property type="entry name" value="3'-5' EXORIBONUCLEASE YHAM"/>
    <property type="match status" value="1"/>
</dbReference>
<dbReference type="Pfam" id="PF01966">
    <property type="entry name" value="HD"/>
    <property type="match status" value="1"/>
</dbReference>
<dbReference type="InterPro" id="IPR006674">
    <property type="entry name" value="HD_domain"/>
</dbReference>
<dbReference type="CDD" id="cd04492">
    <property type="entry name" value="YhaM_OBF_like"/>
    <property type="match status" value="1"/>
</dbReference>
<keyword evidence="1" id="KW-0378">Hydrolase</keyword>
<dbReference type="Gene3D" id="2.40.50.140">
    <property type="entry name" value="Nucleic acid-binding proteins"/>
    <property type="match status" value="1"/>
</dbReference>
<gene>
    <name evidence="3" type="ORF">IAD12_00185</name>
</gene>
<evidence type="ECO:0000313" key="3">
    <source>
        <dbReference type="EMBL" id="HIT98656.1"/>
    </source>
</evidence>
<protein>
    <submittedName>
        <fullName evidence="3">HD domain-containing protein</fullName>
    </submittedName>
</protein>
<sequence>MKDIYISDLKTNQEFISYFIVKSVAVKVGSNKKAYLDLLLADGTGEISAKKWDIADEELPGLEKIKEGNVIKVKAVVTEWNGMKQLRVSRIRQTSAEDNIDLKDYIKAAPEDAGDMYDFIYKKTEDFQDKDLKNICIRQLDTNREKLMYYPAAKKNHHAELAGLLYHIKRMLMMAERACEVYTNLNRELVMAGVILHDMEKINEIDSNELGISTGYSFEGRMLGHLVQGVRTIDKLADELDIPREKAVMLEHMIISHHYEPEFGSPKKPLFPEAEMLHYLDMIDAKMFDMQEALEKTEPGQFSERVWTLDNRMLYKVSDDKMSQE</sequence>